<keyword evidence="2" id="KW-1185">Reference proteome</keyword>
<gene>
    <name evidence="1" type="ORF">D8M04_00165</name>
</gene>
<dbReference type="Pfam" id="PF11132">
    <property type="entry name" value="SplA"/>
    <property type="match status" value="1"/>
</dbReference>
<proteinExistence type="predicted"/>
<dbReference type="AlphaFoldDB" id="A0A498DUH6"/>
<evidence type="ECO:0000313" key="1">
    <source>
        <dbReference type="EMBL" id="RLL48507.1"/>
    </source>
</evidence>
<sequence length="85" mass="9615">MNEMFQPGEVVYVIVRNPHVQGVAHVQQAAVVVNPDKPYELALFSHETYYPLTDDFAVFKSEAEAERAYQEAFGTANIEDVDYFG</sequence>
<reference evidence="1 2" key="1">
    <citation type="submission" date="2018-10" db="EMBL/GenBank/DDBJ databases">
        <title>Oceanobacillus sp. YLB-02 draft genome.</title>
        <authorList>
            <person name="Yu L."/>
        </authorList>
    </citation>
    <scope>NUCLEOTIDE SEQUENCE [LARGE SCALE GENOMIC DNA]</scope>
    <source>
        <strain evidence="1 2">YLB-02</strain>
    </source>
</reference>
<dbReference type="InterPro" id="IPR022608">
    <property type="entry name" value="Tscrpt_reg_SplA"/>
</dbReference>
<evidence type="ECO:0000313" key="2">
    <source>
        <dbReference type="Proteomes" id="UP000270219"/>
    </source>
</evidence>
<protein>
    <submittedName>
        <fullName evidence="1">Transcriptional regulator</fullName>
    </submittedName>
</protein>
<dbReference type="Proteomes" id="UP000270219">
    <property type="component" value="Unassembled WGS sequence"/>
</dbReference>
<comment type="caution">
    <text evidence="1">The sequence shown here is derived from an EMBL/GenBank/DDBJ whole genome shotgun (WGS) entry which is preliminary data.</text>
</comment>
<accession>A0A498DUH6</accession>
<name>A0A498DUH6_9BACI</name>
<organism evidence="1 2">
    <name type="scientific">Oceanobacillus piezotolerans</name>
    <dbReference type="NCBI Taxonomy" id="2448030"/>
    <lineage>
        <taxon>Bacteria</taxon>
        <taxon>Bacillati</taxon>
        <taxon>Bacillota</taxon>
        <taxon>Bacilli</taxon>
        <taxon>Bacillales</taxon>
        <taxon>Bacillaceae</taxon>
        <taxon>Oceanobacillus</taxon>
    </lineage>
</organism>
<dbReference type="OrthoDB" id="2970581at2"/>
<dbReference type="EMBL" id="RCHR01000001">
    <property type="protein sequence ID" value="RLL48507.1"/>
    <property type="molecule type" value="Genomic_DNA"/>
</dbReference>